<dbReference type="InterPro" id="IPR013249">
    <property type="entry name" value="RNA_pol_sigma70_r4_t2"/>
</dbReference>
<name>A0ABT1I7R2_9PSEU</name>
<dbReference type="RefSeq" id="WP_253885531.1">
    <property type="nucleotide sequence ID" value="NZ_BAAAVB010000001.1"/>
</dbReference>
<dbReference type="InterPro" id="IPR014284">
    <property type="entry name" value="RNA_pol_sigma-70_dom"/>
</dbReference>
<feature type="domain" description="RNA polymerase sigma-70 region 2" evidence="6">
    <location>
        <begin position="11"/>
        <end position="70"/>
    </location>
</feature>
<dbReference type="SUPFAM" id="SSF88659">
    <property type="entry name" value="Sigma3 and sigma4 domains of RNA polymerase sigma factors"/>
    <property type="match status" value="1"/>
</dbReference>
<dbReference type="PANTHER" id="PTHR43133">
    <property type="entry name" value="RNA POLYMERASE ECF-TYPE SIGMA FACTO"/>
    <property type="match status" value="1"/>
</dbReference>
<accession>A0ABT1I7R2</accession>
<evidence type="ECO:0000259" key="7">
    <source>
        <dbReference type="Pfam" id="PF08281"/>
    </source>
</evidence>
<dbReference type="PANTHER" id="PTHR43133:SF50">
    <property type="entry name" value="ECF RNA POLYMERASE SIGMA FACTOR SIGM"/>
    <property type="match status" value="1"/>
</dbReference>
<dbReference type="EMBL" id="JAMTCO010000003">
    <property type="protein sequence ID" value="MCP2268611.1"/>
    <property type="molecule type" value="Genomic_DNA"/>
</dbReference>
<evidence type="ECO:0000256" key="1">
    <source>
        <dbReference type="ARBA" id="ARBA00010641"/>
    </source>
</evidence>
<dbReference type="InterPro" id="IPR039425">
    <property type="entry name" value="RNA_pol_sigma-70-like"/>
</dbReference>
<dbReference type="InterPro" id="IPR036388">
    <property type="entry name" value="WH-like_DNA-bd_sf"/>
</dbReference>
<evidence type="ECO:0000259" key="6">
    <source>
        <dbReference type="Pfam" id="PF04542"/>
    </source>
</evidence>
<dbReference type="InterPro" id="IPR014325">
    <property type="entry name" value="RNA_pol_sigma-E_actinobac"/>
</dbReference>
<dbReference type="SUPFAM" id="SSF88946">
    <property type="entry name" value="Sigma2 domain of RNA polymerase sigma factors"/>
    <property type="match status" value="1"/>
</dbReference>
<keyword evidence="9" id="KW-1185">Reference proteome</keyword>
<evidence type="ECO:0000256" key="3">
    <source>
        <dbReference type="ARBA" id="ARBA00023082"/>
    </source>
</evidence>
<keyword evidence="2" id="KW-0805">Transcription regulation</keyword>
<comment type="similarity">
    <text evidence="1">Belongs to the sigma-70 factor family. ECF subfamily.</text>
</comment>
<evidence type="ECO:0000313" key="9">
    <source>
        <dbReference type="Proteomes" id="UP001205185"/>
    </source>
</evidence>
<keyword evidence="3" id="KW-0731">Sigma factor</keyword>
<dbReference type="InterPro" id="IPR007627">
    <property type="entry name" value="RNA_pol_sigma70_r2"/>
</dbReference>
<dbReference type="InterPro" id="IPR013325">
    <property type="entry name" value="RNA_pol_sigma_r2"/>
</dbReference>
<dbReference type="Gene3D" id="1.10.1740.10">
    <property type="match status" value="1"/>
</dbReference>
<dbReference type="Pfam" id="PF08281">
    <property type="entry name" value="Sigma70_r4_2"/>
    <property type="match status" value="1"/>
</dbReference>
<evidence type="ECO:0000256" key="2">
    <source>
        <dbReference type="ARBA" id="ARBA00023015"/>
    </source>
</evidence>
<dbReference type="Pfam" id="PF04542">
    <property type="entry name" value="Sigma70_r2"/>
    <property type="match status" value="1"/>
</dbReference>
<keyword evidence="4" id="KW-0238">DNA-binding</keyword>
<evidence type="ECO:0000313" key="8">
    <source>
        <dbReference type="EMBL" id="MCP2268611.1"/>
    </source>
</evidence>
<sequence>MTFDEFLAQRLDGLLRYATTLTCDPHQAQDIVQEVVLRAQQRWSRIGKTEQPAAYVTRMVTNEFLSWRRRCRELVVTPSAMDAFGAVQADLTGQVDDRAVLLAGIARLPRKQRAAVVLRYYLNRTDEQIAEELGCSTGTVRSHVSRAVAALRVELASVERVREAL</sequence>
<dbReference type="InterPro" id="IPR013324">
    <property type="entry name" value="RNA_pol_sigma_r3/r4-like"/>
</dbReference>
<evidence type="ECO:0000256" key="4">
    <source>
        <dbReference type="ARBA" id="ARBA00023125"/>
    </source>
</evidence>
<dbReference type="NCBIfam" id="TIGR02937">
    <property type="entry name" value="sigma70-ECF"/>
    <property type="match status" value="1"/>
</dbReference>
<dbReference type="Proteomes" id="UP001205185">
    <property type="component" value="Unassembled WGS sequence"/>
</dbReference>
<protein>
    <submittedName>
        <fullName evidence="8">RNA polymerase sigma-70 factor, sigma-E family</fullName>
    </submittedName>
</protein>
<keyword evidence="5" id="KW-0804">Transcription</keyword>
<dbReference type="CDD" id="cd06171">
    <property type="entry name" value="Sigma70_r4"/>
    <property type="match status" value="1"/>
</dbReference>
<gene>
    <name evidence="8" type="ORF">LV75_001098</name>
</gene>
<organism evidence="8 9">
    <name type="scientific">Actinokineospora diospyrosa</name>
    <dbReference type="NCBI Taxonomy" id="103728"/>
    <lineage>
        <taxon>Bacteria</taxon>
        <taxon>Bacillati</taxon>
        <taxon>Actinomycetota</taxon>
        <taxon>Actinomycetes</taxon>
        <taxon>Pseudonocardiales</taxon>
        <taxon>Pseudonocardiaceae</taxon>
        <taxon>Actinokineospora</taxon>
    </lineage>
</organism>
<reference evidence="8 9" key="1">
    <citation type="submission" date="2022-06" db="EMBL/GenBank/DDBJ databases">
        <title>Genomic Encyclopedia of Archaeal and Bacterial Type Strains, Phase II (KMG-II): from individual species to whole genera.</title>
        <authorList>
            <person name="Goeker M."/>
        </authorList>
    </citation>
    <scope>NUCLEOTIDE SEQUENCE [LARGE SCALE GENOMIC DNA]</scope>
    <source>
        <strain evidence="8 9">DSM 44255</strain>
    </source>
</reference>
<feature type="domain" description="RNA polymerase sigma factor 70 region 4 type 2" evidence="7">
    <location>
        <begin position="101"/>
        <end position="151"/>
    </location>
</feature>
<evidence type="ECO:0000256" key="5">
    <source>
        <dbReference type="ARBA" id="ARBA00023163"/>
    </source>
</evidence>
<proteinExistence type="inferred from homology"/>
<comment type="caution">
    <text evidence="8">The sequence shown here is derived from an EMBL/GenBank/DDBJ whole genome shotgun (WGS) entry which is preliminary data.</text>
</comment>
<dbReference type="Gene3D" id="1.10.10.10">
    <property type="entry name" value="Winged helix-like DNA-binding domain superfamily/Winged helix DNA-binding domain"/>
    <property type="match status" value="1"/>
</dbReference>
<dbReference type="NCBIfam" id="TIGR02983">
    <property type="entry name" value="SigE-fam_strep"/>
    <property type="match status" value="1"/>
</dbReference>